<feature type="compositionally biased region" description="Pro residues" evidence="1">
    <location>
        <begin position="24"/>
        <end position="35"/>
    </location>
</feature>
<dbReference type="Proteomes" id="UP001085076">
    <property type="component" value="Miscellaneous, Linkage group lg05"/>
</dbReference>
<feature type="region of interest" description="Disordered" evidence="1">
    <location>
        <begin position="1"/>
        <end position="70"/>
    </location>
</feature>
<dbReference type="PANTHER" id="PTHR14523">
    <property type="entry name" value="UNCHARACTERIZED PROTEIN C17ORF53 HOMOLOG"/>
    <property type="match status" value="1"/>
</dbReference>
<dbReference type="GO" id="GO:0000725">
    <property type="term" value="P:recombinational repair"/>
    <property type="evidence" value="ECO:0007669"/>
    <property type="project" value="InterPro"/>
</dbReference>
<feature type="domain" description="Homologous recombination OB-fold protein OB-fold" evidence="2">
    <location>
        <begin position="153"/>
        <end position="239"/>
    </location>
</feature>
<dbReference type="EMBL" id="JAGGNH010000005">
    <property type="protein sequence ID" value="KAJ0972085.1"/>
    <property type="molecule type" value="Genomic_DNA"/>
</dbReference>
<dbReference type="PANTHER" id="PTHR14523:SF1">
    <property type="entry name" value="HOMOLOGOUS RECOMBINATION OB-FOLD PROTEIN"/>
    <property type="match status" value="1"/>
</dbReference>
<name>A0A9D5CH72_9LILI</name>
<accession>A0A9D5CH72</accession>
<dbReference type="AlphaFoldDB" id="A0A9D5CH72"/>
<dbReference type="OrthoDB" id="550780at2759"/>
<comment type="caution">
    <text evidence="3">The sequence shown here is derived from an EMBL/GenBank/DDBJ whole genome shotgun (WGS) entry which is preliminary data.</text>
</comment>
<reference evidence="3" key="2">
    <citation type="journal article" date="2022" name="Hortic Res">
        <title>The genome of Dioscorea zingiberensis sheds light on the biosynthesis, origin and evolution of the medicinally important diosgenin saponins.</title>
        <authorList>
            <person name="Li Y."/>
            <person name="Tan C."/>
            <person name="Li Z."/>
            <person name="Guo J."/>
            <person name="Li S."/>
            <person name="Chen X."/>
            <person name="Wang C."/>
            <person name="Dai X."/>
            <person name="Yang H."/>
            <person name="Song W."/>
            <person name="Hou L."/>
            <person name="Xu J."/>
            <person name="Tong Z."/>
            <person name="Xu A."/>
            <person name="Yuan X."/>
            <person name="Wang W."/>
            <person name="Yang Q."/>
            <person name="Chen L."/>
            <person name="Sun Z."/>
            <person name="Wang K."/>
            <person name="Pan B."/>
            <person name="Chen J."/>
            <person name="Bao Y."/>
            <person name="Liu F."/>
            <person name="Qi X."/>
            <person name="Gang D.R."/>
            <person name="Wen J."/>
            <person name="Li J."/>
        </authorList>
    </citation>
    <scope>NUCLEOTIDE SEQUENCE</scope>
    <source>
        <strain evidence="3">Dzin_1.0</strain>
    </source>
</reference>
<dbReference type="InterPro" id="IPR058570">
    <property type="entry name" value="HROB_OB"/>
</dbReference>
<proteinExistence type="predicted"/>
<reference evidence="3" key="1">
    <citation type="submission" date="2021-03" db="EMBL/GenBank/DDBJ databases">
        <authorList>
            <person name="Li Z."/>
            <person name="Yang C."/>
        </authorList>
    </citation>
    <scope>NUCLEOTIDE SEQUENCE</scope>
    <source>
        <strain evidence="3">Dzin_1.0</strain>
        <tissue evidence="3">Leaf</tissue>
    </source>
</reference>
<evidence type="ECO:0000313" key="4">
    <source>
        <dbReference type="Proteomes" id="UP001085076"/>
    </source>
</evidence>
<evidence type="ECO:0000313" key="3">
    <source>
        <dbReference type="EMBL" id="KAJ0972085.1"/>
    </source>
</evidence>
<protein>
    <recommendedName>
        <fullName evidence="2">Homologous recombination OB-fold protein OB-fold domain-containing protein</fullName>
    </recommendedName>
</protein>
<keyword evidence="4" id="KW-1185">Reference proteome</keyword>
<dbReference type="Pfam" id="PF15072">
    <property type="entry name" value="HROB"/>
    <property type="match status" value="1"/>
</dbReference>
<sequence>MAGVDAAGWEDAIDVDDSDLPSLLSPPPPPLPNPSLPSLRPCSQPPRPSSHAQPPDTAVPPEKVNSDARRLIPGPAGAVQAAMLRRSASPAVLPLRTGPRLETEVGADFRPDLGEEDEDFKMNPWLCALNFLENGHGSLISIGSIKNCGSDFERVPQVSGIVKSCTPNGLGDLFITLKDPTGVIGASVHRGVIVDGNLGGDISVGCVLILKQVVVFRPVRSACYLNVTLNNVVKLISKDCGLPPKQVLPTFTERYGASNNHMETGLAVPEIASSMRQGPETVFPDQIGRNSICEPIIGNRMAEGVAMRLSNIVRSSAAAGNMAAVPDNIASEPENLMSNASNAQRSNAQESAAITNIAAAVPDHRASEPKKQRCTESTAQWNNVQGAQRNTNKEGGITSNLEKLLHGRKTQAVASSFPHTVSATIPISNITLQPDTAASEPNKLISGRSIAQWTDEQLAELFADNQDDPGLW</sequence>
<organism evidence="3 4">
    <name type="scientific">Dioscorea zingiberensis</name>
    <dbReference type="NCBI Taxonomy" id="325984"/>
    <lineage>
        <taxon>Eukaryota</taxon>
        <taxon>Viridiplantae</taxon>
        <taxon>Streptophyta</taxon>
        <taxon>Embryophyta</taxon>
        <taxon>Tracheophyta</taxon>
        <taxon>Spermatophyta</taxon>
        <taxon>Magnoliopsida</taxon>
        <taxon>Liliopsida</taxon>
        <taxon>Dioscoreales</taxon>
        <taxon>Dioscoreaceae</taxon>
        <taxon>Dioscorea</taxon>
    </lineage>
</organism>
<gene>
    <name evidence="3" type="ORF">J5N97_020044</name>
</gene>
<evidence type="ECO:0000256" key="1">
    <source>
        <dbReference type="SAM" id="MobiDB-lite"/>
    </source>
</evidence>
<evidence type="ECO:0000259" key="2">
    <source>
        <dbReference type="Pfam" id="PF15072"/>
    </source>
</evidence>
<dbReference type="InterPro" id="IPR028045">
    <property type="entry name" value="HROB"/>
</dbReference>